<sequence length="221" mass="26138">MAVTAASELRIRLKKETLRLPPLQRLCSDRSIEISPYYDRLKDTVEARFDQWFTEPDIRRKARELDLAYFNATFVNTFPFQTWYPHASFECLLTMTWFTIWIFIWDDGIEDTATVNSDENFDLESLHQQALQYIAFHLGLGDSEVEPVPPTRYCGLFKHAAKPLRTACTVNWRREFYQHLAWYMKCCEVEHQFVRLKCNRYGIAKDVQDDGSLISALREFQ</sequence>
<dbReference type="Proteomes" id="UP001197093">
    <property type="component" value="Unassembled WGS sequence"/>
</dbReference>
<dbReference type="AlphaFoldDB" id="A0AAD4EQI4"/>
<dbReference type="SUPFAM" id="SSF48576">
    <property type="entry name" value="Terpenoid synthases"/>
    <property type="match status" value="1"/>
</dbReference>
<gene>
    <name evidence="1" type="ORF">NEMBOFW57_007966</name>
</gene>
<dbReference type="InterPro" id="IPR008949">
    <property type="entry name" value="Isoprenoid_synthase_dom_sf"/>
</dbReference>
<dbReference type="EMBL" id="JAHCVI010000004">
    <property type="protein sequence ID" value="KAG7285673.1"/>
    <property type="molecule type" value="Genomic_DNA"/>
</dbReference>
<comment type="caution">
    <text evidence="1">The sequence shown here is derived from an EMBL/GenBank/DDBJ whole genome shotgun (WGS) entry which is preliminary data.</text>
</comment>
<keyword evidence="2" id="KW-1185">Reference proteome</keyword>
<dbReference type="Gene3D" id="1.10.600.10">
    <property type="entry name" value="Farnesyl Diphosphate Synthase"/>
    <property type="match status" value="1"/>
</dbReference>
<protein>
    <submittedName>
        <fullName evidence="1">Uncharacterized protein</fullName>
    </submittedName>
</protein>
<evidence type="ECO:0000313" key="1">
    <source>
        <dbReference type="EMBL" id="KAG7285673.1"/>
    </source>
</evidence>
<proteinExistence type="predicted"/>
<evidence type="ECO:0000313" key="2">
    <source>
        <dbReference type="Proteomes" id="UP001197093"/>
    </source>
</evidence>
<accession>A0AAD4EQI4</accession>
<name>A0AAD4EQI4_9PEZI</name>
<organism evidence="1 2">
    <name type="scientific">Staphylotrichum longicolle</name>
    <dbReference type="NCBI Taxonomy" id="669026"/>
    <lineage>
        <taxon>Eukaryota</taxon>
        <taxon>Fungi</taxon>
        <taxon>Dikarya</taxon>
        <taxon>Ascomycota</taxon>
        <taxon>Pezizomycotina</taxon>
        <taxon>Sordariomycetes</taxon>
        <taxon>Sordariomycetidae</taxon>
        <taxon>Sordariales</taxon>
        <taxon>Chaetomiaceae</taxon>
        <taxon>Staphylotrichum</taxon>
    </lineage>
</organism>
<reference evidence="1" key="1">
    <citation type="submission" date="2023-02" db="EMBL/GenBank/DDBJ databases">
        <authorList>
            <person name="Palmer J.M."/>
        </authorList>
    </citation>
    <scope>NUCLEOTIDE SEQUENCE</scope>
    <source>
        <strain evidence="1">FW57</strain>
    </source>
</reference>